<proteinExistence type="predicted"/>
<accession>A0ABW1YYS3</accession>
<comment type="caution">
    <text evidence="1">The sequence shown here is derived from an EMBL/GenBank/DDBJ whole genome shotgun (WGS) entry which is preliminary data.</text>
</comment>
<dbReference type="InterPro" id="IPR018666">
    <property type="entry name" value="DUF2125"/>
</dbReference>
<dbReference type="Pfam" id="PF09898">
    <property type="entry name" value="DUF2125"/>
    <property type="match status" value="1"/>
</dbReference>
<keyword evidence="2" id="KW-1185">Reference proteome</keyword>
<organism evidence="1 2">
    <name type="scientific">Sulfitobacter profundi</name>
    <dbReference type="NCBI Taxonomy" id="2679961"/>
    <lineage>
        <taxon>Bacteria</taxon>
        <taxon>Pseudomonadati</taxon>
        <taxon>Pseudomonadota</taxon>
        <taxon>Alphaproteobacteria</taxon>
        <taxon>Rhodobacterales</taxon>
        <taxon>Roseobacteraceae</taxon>
        <taxon>Sulfitobacter</taxon>
    </lineage>
</organism>
<protein>
    <submittedName>
        <fullName evidence="1">DUF2125 domain-containing protein</fullName>
    </submittedName>
</protein>
<reference evidence="2" key="1">
    <citation type="journal article" date="2019" name="Int. J. Syst. Evol. Microbiol.">
        <title>The Global Catalogue of Microorganisms (GCM) 10K type strain sequencing project: providing services to taxonomists for standard genome sequencing and annotation.</title>
        <authorList>
            <consortium name="The Broad Institute Genomics Platform"/>
            <consortium name="The Broad Institute Genome Sequencing Center for Infectious Disease"/>
            <person name="Wu L."/>
            <person name="Ma J."/>
        </authorList>
    </citation>
    <scope>NUCLEOTIDE SEQUENCE [LARGE SCALE GENOMIC DNA]</scope>
    <source>
        <strain evidence="2">NBRC 111368</strain>
    </source>
</reference>
<evidence type="ECO:0000313" key="1">
    <source>
        <dbReference type="EMBL" id="MFC6642114.1"/>
    </source>
</evidence>
<dbReference type="RefSeq" id="WP_386282183.1">
    <property type="nucleotide sequence ID" value="NZ_JBHSWA010000001.1"/>
</dbReference>
<dbReference type="EMBL" id="JBHSWA010000001">
    <property type="protein sequence ID" value="MFC6642114.1"/>
    <property type="molecule type" value="Genomic_DNA"/>
</dbReference>
<sequence length="290" mass="30563">MRKLVWLLIVLAVLWGAWWATATTQMQSTLTGLLDTRRAAGWEVTLKDISKSGFPLSLQNRLSGLAVAAPARGLAFEAPQLDLSAPVWWPGDLSARASVASAALPAGALPLTLNIRDLRADLALHPGTTLQLEAIEFRSTHLEVNGPDGLLLEAEEPRMRVTQSSGAARDYDIALLPGGITPGPLLRKVLGDGAVQPGGQPILSARMAVTFARPLDRHSAVAGTLPQIDALTVENVDAAWGDVALGAEGALTFDAEGIPDGVLSLRVTNWTKLLDAGERGVSCRPPCAGR</sequence>
<dbReference type="Proteomes" id="UP001596403">
    <property type="component" value="Unassembled WGS sequence"/>
</dbReference>
<name>A0ABW1YYS3_9RHOB</name>
<evidence type="ECO:0000313" key="2">
    <source>
        <dbReference type="Proteomes" id="UP001596403"/>
    </source>
</evidence>
<gene>
    <name evidence="1" type="ORF">ACFQAU_10775</name>
</gene>